<dbReference type="Proteomes" id="UP000184609">
    <property type="component" value="Unassembled WGS sequence"/>
</dbReference>
<dbReference type="AlphaFoldDB" id="A0A1M7Z3N1"/>
<proteinExistence type="predicted"/>
<evidence type="ECO:0000313" key="2">
    <source>
        <dbReference type="Proteomes" id="UP000184609"/>
    </source>
</evidence>
<dbReference type="Pfam" id="PF19781">
    <property type="entry name" value="DUF6266"/>
    <property type="match status" value="1"/>
</dbReference>
<organism evidence="1 2">
    <name type="scientific">Algoriphagus zhangzhouensis</name>
    <dbReference type="NCBI Taxonomy" id="1073327"/>
    <lineage>
        <taxon>Bacteria</taxon>
        <taxon>Pseudomonadati</taxon>
        <taxon>Bacteroidota</taxon>
        <taxon>Cytophagia</taxon>
        <taxon>Cytophagales</taxon>
        <taxon>Cyclobacteriaceae</taxon>
        <taxon>Algoriphagus</taxon>
    </lineage>
</organism>
<evidence type="ECO:0000313" key="1">
    <source>
        <dbReference type="EMBL" id="SHO59425.1"/>
    </source>
</evidence>
<keyword evidence="2" id="KW-1185">Reference proteome</keyword>
<protein>
    <submittedName>
        <fullName evidence="1">Uncharacterized protein</fullName>
    </submittedName>
</protein>
<dbReference type="RefSeq" id="WP_073569763.1">
    <property type="nucleotide sequence ID" value="NZ_FRXN01000001.1"/>
</dbReference>
<accession>A0A1M7Z3N1</accession>
<sequence length="214" mass="24780">MAKLSENSLIQPQGKVGRFTFYKLNGKTIMRSLPDGPHKNKTHPSKLQKVYQNRLKEVNAFLRPLKQILDFGYQNFLDQKTGVNWAHSPLATKGYNHNANPRINPEFLQISKGNLLGPENPSVQISVQGILISWLNNCYDGNASEFDECYILLNHPETKKYLWKEKVARRRDLQCLISTSEFDSELSWDLYFLFHREMSQKRCLISDSVYLGKV</sequence>
<reference evidence="2" key="1">
    <citation type="submission" date="2016-12" db="EMBL/GenBank/DDBJ databases">
        <authorList>
            <person name="Varghese N."/>
            <person name="Submissions S."/>
        </authorList>
    </citation>
    <scope>NUCLEOTIDE SEQUENCE [LARGE SCALE GENOMIC DNA]</scope>
    <source>
        <strain evidence="2">DSM 25035</strain>
    </source>
</reference>
<dbReference type="InterPro" id="IPR046233">
    <property type="entry name" value="DUF6266"/>
</dbReference>
<gene>
    <name evidence="1" type="ORF">SAMN04488108_0061</name>
</gene>
<dbReference type="STRING" id="1073327.SAMN04488108_0061"/>
<name>A0A1M7Z3N1_9BACT</name>
<dbReference type="OrthoDB" id="822148at2"/>
<dbReference type="EMBL" id="FRXN01000001">
    <property type="protein sequence ID" value="SHO59425.1"/>
    <property type="molecule type" value="Genomic_DNA"/>
</dbReference>